<evidence type="ECO:0000313" key="4">
    <source>
        <dbReference type="Proteomes" id="UP001428341"/>
    </source>
</evidence>
<organism evidence="3 4">
    <name type="scientific">Citrus x changshan-huyou</name>
    <dbReference type="NCBI Taxonomy" id="2935761"/>
    <lineage>
        <taxon>Eukaryota</taxon>
        <taxon>Viridiplantae</taxon>
        <taxon>Streptophyta</taxon>
        <taxon>Embryophyta</taxon>
        <taxon>Tracheophyta</taxon>
        <taxon>Spermatophyta</taxon>
        <taxon>Magnoliopsida</taxon>
        <taxon>eudicotyledons</taxon>
        <taxon>Gunneridae</taxon>
        <taxon>Pentapetalae</taxon>
        <taxon>rosids</taxon>
        <taxon>malvids</taxon>
        <taxon>Sapindales</taxon>
        <taxon>Rutaceae</taxon>
        <taxon>Aurantioideae</taxon>
        <taxon>Citrus</taxon>
    </lineage>
</organism>
<dbReference type="InterPro" id="IPR000073">
    <property type="entry name" value="AB_hydrolase_1"/>
</dbReference>
<evidence type="ECO:0000256" key="1">
    <source>
        <dbReference type="SAM" id="SignalP"/>
    </source>
</evidence>
<dbReference type="GO" id="GO:0009696">
    <property type="term" value="P:salicylic acid metabolic process"/>
    <property type="evidence" value="ECO:0007669"/>
    <property type="project" value="TreeGrafter"/>
</dbReference>
<evidence type="ECO:0000313" key="3">
    <source>
        <dbReference type="EMBL" id="KAK9176851.1"/>
    </source>
</evidence>
<accession>A0AAP0LKQ1</accession>
<dbReference type="FunFam" id="3.40.50.1820:FF:000051">
    <property type="entry name" value="(S)-hydroxynitrile lyase"/>
    <property type="match status" value="1"/>
</dbReference>
<evidence type="ECO:0000259" key="2">
    <source>
        <dbReference type="Pfam" id="PF12697"/>
    </source>
</evidence>
<dbReference type="SUPFAM" id="SSF53474">
    <property type="entry name" value="alpha/beta-Hydrolases"/>
    <property type="match status" value="1"/>
</dbReference>
<dbReference type="Proteomes" id="UP001428341">
    <property type="component" value="Unassembled WGS sequence"/>
</dbReference>
<dbReference type="InterPro" id="IPR045889">
    <property type="entry name" value="MES/HNL"/>
</dbReference>
<dbReference type="GO" id="GO:0009694">
    <property type="term" value="P:jasmonic acid metabolic process"/>
    <property type="evidence" value="ECO:0007669"/>
    <property type="project" value="TreeGrafter"/>
</dbReference>
<dbReference type="Pfam" id="PF12697">
    <property type="entry name" value="Abhydrolase_6"/>
    <property type="match status" value="1"/>
</dbReference>
<name>A0AAP0LKQ1_9ROSI</name>
<keyword evidence="1" id="KW-0732">Signal</keyword>
<proteinExistence type="predicted"/>
<dbReference type="GO" id="GO:0080030">
    <property type="term" value="F:methyl indole-3-acetate esterase activity"/>
    <property type="evidence" value="ECO:0007669"/>
    <property type="project" value="TreeGrafter"/>
</dbReference>
<dbReference type="EMBL" id="JBCGBO010000025">
    <property type="protein sequence ID" value="KAK9176851.1"/>
    <property type="molecule type" value="Genomic_DNA"/>
</dbReference>
<keyword evidence="4" id="KW-1185">Reference proteome</keyword>
<feature type="chain" id="PRO_5042961080" description="AB hydrolase-1 domain-containing protein" evidence="1">
    <location>
        <begin position="20"/>
        <end position="289"/>
    </location>
</feature>
<dbReference type="InterPro" id="IPR029058">
    <property type="entry name" value="AB_hydrolase_fold"/>
</dbReference>
<dbReference type="Gene3D" id="3.40.50.1820">
    <property type="entry name" value="alpha/beta hydrolase"/>
    <property type="match status" value="1"/>
</dbReference>
<dbReference type="GO" id="GO:0080032">
    <property type="term" value="F:methyl jasmonate esterase activity"/>
    <property type="evidence" value="ECO:0007669"/>
    <property type="project" value="TreeGrafter"/>
</dbReference>
<dbReference type="GO" id="GO:0080031">
    <property type="term" value="F:methyl salicylate esterase activity"/>
    <property type="evidence" value="ECO:0007669"/>
    <property type="project" value="TreeGrafter"/>
</dbReference>
<feature type="domain" description="AB hydrolase-1" evidence="2">
    <location>
        <begin position="37"/>
        <end position="277"/>
    </location>
</feature>
<feature type="signal peptide" evidence="1">
    <location>
        <begin position="1"/>
        <end position="19"/>
    </location>
</feature>
<comment type="caution">
    <text evidence="3">The sequence shown here is derived from an EMBL/GenBank/DDBJ whole genome shotgun (WGS) entry which is preliminary data.</text>
</comment>
<protein>
    <recommendedName>
        <fullName evidence="2">AB hydrolase-1 domain-containing protein</fullName>
    </recommendedName>
</protein>
<gene>
    <name evidence="3" type="ORF">WN944_028870</name>
</gene>
<dbReference type="PANTHER" id="PTHR10992">
    <property type="entry name" value="METHYLESTERASE FAMILY MEMBER"/>
    <property type="match status" value="1"/>
</dbReference>
<sequence length="289" mass="32701">MHLVPIWISLLIFFLSVSANEYESILQQRQPLPTKHFVLVHGSCHGAWSWYKLVAMIKSSGHNVTAFDLAASGVEPQQVNNLRSISDFFKPLIDFMAALPLDKMVILVGQSYGGLAVAQSMERFPNKISVAVFVTALMPGPDLNISTLNQESFSRQGPLLDCKYAYDDGPDSPPTTFIFGPLYLKSKVYQLSPVEDWALATMLMRPLGLFSEEDMSKELKLTWERYGTVRRVYIISEKDLVTEKDLAMWMIKRNPPHQVEEIKDSDHMVMMSKPLELWAHLLSIAGNYS</sequence>
<reference evidence="3 4" key="1">
    <citation type="submission" date="2024-05" db="EMBL/GenBank/DDBJ databases">
        <title>Haplotype-resolved chromosome-level genome assembly of Huyou (Citrus changshanensis).</title>
        <authorList>
            <person name="Miao C."/>
            <person name="Chen W."/>
            <person name="Wu Y."/>
            <person name="Wang L."/>
            <person name="Zhao S."/>
            <person name="Grierson D."/>
            <person name="Xu C."/>
            <person name="Chen K."/>
        </authorList>
    </citation>
    <scope>NUCLEOTIDE SEQUENCE [LARGE SCALE GENOMIC DNA]</scope>
    <source>
        <strain evidence="3">01-14</strain>
        <tissue evidence="3">Leaf</tissue>
    </source>
</reference>
<dbReference type="PANTHER" id="PTHR10992:SF1002">
    <property type="entry name" value="SALICYLIC ACID-BINDING PROTEIN 2-LIKE"/>
    <property type="match status" value="1"/>
</dbReference>
<dbReference type="AlphaFoldDB" id="A0AAP0LKQ1"/>